<dbReference type="Pfam" id="PF00332">
    <property type="entry name" value="Glyco_hydro_17"/>
    <property type="match status" value="1"/>
</dbReference>
<keyword evidence="7 15" id="KW-0732">Signal</keyword>
<dbReference type="SUPFAM" id="SSF51445">
    <property type="entry name" value="(Trans)glycosidases"/>
    <property type="match status" value="1"/>
</dbReference>
<keyword evidence="6" id="KW-0336">GPI-anchor</keyword>
<accession>A0ABD1ZPN7</accession>
<evidence type="ECO:0000256" key="10">
    <source>
        <dbReference type="ARBA" id="ARBA00023136"/>
    </source>
</evidence>
<dbReference type="GO" id="GO:0005886">
    <property type="term" value="C:plasma membrane"/>
    <property type="evidence" value="ECO:0007669"/>
    <property type="project" value="UniProtKB-SubCell"/>
</dbReference>
<evidence type="ECO:0000256" key="4">
    <source>
        <dbReference type="ARBA" id="ARBA00012780"/>
    </source>
</evidence>
<dbReference type="SMART" id="SM00768">
    <property type="entry name" value="X8"/>
    <property type="match status" value="1"/>
</dbReference>
<dbReference type="FunFam" id="3.20.20.80:FF:000002">
    <property type="entry name" value="Glucan endo-1,3-beta-glucosidase 3"/>
    <property type="match status" value="1"/>
</dbReference>
<comment type="similarity">
    <text evidence="3 14">Belongs to the glycosyl hydrolase 17 family.</text>
</comment>
<evidence type="ECO:0000256" key="13">
    <source>
        <dbReference type="ARBA" id="ARBA00023295"/>
    </source>
</evidence>
<evidence type="ECO:0000256" key="6">
    <source>
        <dbReference type="ARBA" id="ARBA00022622"/>
    </source>
</evidence>
<evidence type="ECO:0000256" key="7">
    <source>
        <dbReference type="ARBA" id="ARBA00022729"/>
    </source>
</evidence>
<dbReference type="Proteomes" id="UP001605036">
    <property type="component" value="Unassembled WGS sequence"/>
</dbReference>
<evidence type="ECO:0000256" key="9">
    <source>
        <dbReference type="ARBA" id="ARBA00022821"/>
    </source>
</evidence>
<dbReference type="GO" id="GO:0006952">
    <property type="term" value="P:defense response"/>
    <property type="evidence" value="ECO:0007669"/>
    <property type="project" value="UniProtKB-KW"/>
</dbReference>
<dbReference type="EMBL" id="JBHFFA010000001">
    <property type="protein sequence ID" value="KAL2653413.1"/>
    <property type="molecule type" value="Genomic_DNA"/>
</dbReference>
<evidence type="ECO:0000313" key="17">
    <source>
        <dbReference type="EMBL" id="KAL2653413.1"/>
    </source>
</evidence>
<dbReference type="Pfam" id="PF07983">
    <property type="entry name" value="X8"/>
    <property type="match status" value="1"/>
</dbReference>
<dbReference type="GO" id="GO:0098552">
    <property type="term" value="C:side of membrane"/>
    <property type="evidence" value="ECO:0007669"/>
    <property type="project" value="UniProtKB-KW"/>
</dbReference>
<comment type="subcellular location">
    <subcellularLocation>
        <location evidence="2">Cell membrane</location>
        <topology evidence="2">Lipid-anchor</topology>
        <topology evidence="2">GPI-anchor</topology>
    </subcellularLocation>
</comment>
<evidence type="ECO:0000256" key="8">
    <source>
        <dbReference type="ARBA" id="ARBA00022801"/>
    </source>
</evidence>
<dbReference type="PANTHER" id="PTHR32227">
    <property type="entry name" value="GLUCAN ENDO-1,3-BETA-GLUCOSIDASE BG1-RELATED-RELATED"/>
    <property type="match status" value="1"/>
</dbReference>
<dbReference type="InterPro" id="IPR000490">
    <property type="entry name" value="Glyco_hydro_17"/>
</dbReference>
<dbReference type="InterPro" id="IPR012946">
    <property type="entry name" value="X8"/>
</dbReference>
<dbReference type="GO" id="GO:0009506">
    <property type="term" value="C:plasmodesma"/>
    <property type="evidence" value="ECO:0007669"/>
    <property type="project" value="UniProtKB-ARBA"/>
</dbReference>
<evidence type="ECO:0000256" key="15">
    <source>
        <dbReference type="SAM" id="SignalP"/>
    </source>
</evidence>
<keyword evidence="5" id="KW-1003">Cell membrane</keyword>
<dbReference type="Gene3D" id="3.20.20.80">
    <property type="entry name" value="Glycosidases"/>
    <property type="match status" value="1"/>
</dbReference>
<dbReference type="AlphaFoldDB" id="A0ABD1ZPN7"/>
<keyword evidence="13" id="KW-0326">Glycosidase</keyword>
<keyword evidence="10" id="KW-0472">Membrane</keyword>
<evidence type="ECO:0000256" key="5">
    <source>
        <dbReference type="ARBA" id="ARBA00022475"/>
    </source>
</evidence>
<dbReference type="EC" id="3.2.1.39" evidence="4"/>
<evidence type="ECO:0000256" key="14">
    <source>
        <dbReference type="RuleBase" id="RU004335"/>
    </source>
</evidence>
<evidence type="ECO:0000259" key="16">
    <source>
        <dbReference type="SMART" id="SM00768"/>
    </source>
</evidence>
<feature type="signal peptide" evidence="15">
    <location>
        <begin position="1"/>
        <end position="29"/>
    </location>
</feature>
<evidence type="ECO:0000256" key="1">
    <source>
        <dbReference type="ARBA" id="ARBA00000382"/>
    </source>
</evidence>
<reference evidence="17 18" key="1">
    <citation type="submission" date="2024-09" db="EMBL/GenBank/DDBJ databases">
        <title>Chromosome-scale assembly of Riccia fluitans.</title>
        <authorList>
            <person name="Paukszto L."/>
            <person name="Sawicki J."/>
            <person name="Karawczyk K."/>
            <person name="Piernik-Szablinska J."/>
            <person name="Szczecinska M."/>
            <person name="Mazdziarz M."/>
        </authorList>
    </citation>
    <scope>NUCLEOTIDE SEQUENCE [LARGE SCALE GENOMIC DNA]</scope>
    <source>
        <strain evidence="17">Rf_01</strain>
        <tissue evidence="17">Aerial parts of the thallus</tissue>
    </source>
</reference>
<name>A0ABD1ZPN7_9MARC</name>
<evidence type="ECO:0000256" key="2">
    <source>
        <dbReference type="ARBA" id="ARBA00004609"/>
    </source>
</evidence>
<proteinExistence type="inferred from homology"/>
<dbReference type="Gene3D" id="1.20.58.1040">
    <property type="match status" value="1"/>
</dbReference>
<keyword evidence="8" id="KW-0378">Hydrolase</keyword>
<feature type="chain" id="PRO_5044815651" description="glucan endo-1,3-beta-D-glucosidase" evidence="15">
    <location>
        <begin position="30"/>
        <end position="496"/>
    </location>
</feature>
<feature type="domain" description="X8" evidence="16">
    <location>
        <begin position="365"/>
        <end position="450"/>
    </location>
</feature>
<evidence type="ECO:0000256" key="3">
    <source>
        <dbReference type="ARBA" id="ARBA00008773"/>
    </source>
</evidence>
<evidence type="ECO:0000256" key="12">
    <source>
        <dbReference type="ARBA" id="ARBA00023180"/>
    </source>
</evidence>
<keyword evidence="9" id="KW-0611">Plant defense</keyword>
<gene>
    <name evidence="17" type="ORF">R1flu_021541</name>
</gene>
<keyword evidence="6" id="KW-0449">Lipoprotein</keyword>
<keyword evidence="12" id="KW-0325">Glycoprotein</keyword>
<comment type="caution">
    <text evidence="17">The sequence shown here is derived from an EMBL/GenBank/DDBJ whole genome shotgun (WGS) entry which is preliminary data.</text>
</comment>
<comment type="catalytic activity">
    <reaction evidence="1">
        <text>Hydrolysis of (1-&gt;3)-beta-D-glucosidic linkages in (1-&gt;3)-beta-D-glucans.</text>
        <dbReference type="EC" id="3.2.1.39"/>
    </reaction>
</comment>
<keyword evidence="11" id="KW-1015">Disulfide bond</keyword>
<dbReference type="InterPro" id="IPR017853">
    <property type="entry name" value="GH"/>
</dbReference>
<dbReference type="GO" id="GO:0042973">
    <property type="term" value="F:glucan endo-1,3-beta-D-glucosidase activity"/>
    <property type="evidence" value="ECO:0007669"/>
    <property type="project" value="UniProtKB-EC"/>
</dbReference>
<dbReference type="InterPro" id="IPR044965">
    <property type="entry name" value="Glyco_hydro_17_plant"/>
</dbReference>
<sequence>MGWPKVYGMLLLLAFHALSSVFLVHPVDASLGVVYGTQGSNVPIPASVVQLLKTNGVPQVRIYDTNQDVLKAFAGSDIQVIVGIPNSQLADIGKTNATAAKWLTDNVVPYADVVNITAIAVGSEVLTSYQSYSTSLVRTMMWIHDALIANGLDARIRVSTPHSTDILATTFPPSQATFNRTLVPVLVPMLQFLSLTGSFMMFNVFPYYAYQANFQAVDLQYALFQPSALVADTYSNLMYPSLFDALVDAGYYAMQVLNFSTVNIVVTETGWPHQGDANEVGASTENAALYCGNLARRVMNRTGTPFRPQTPMEVFVYELFNEDLRSGATSDRNYGLFSNNMVPVYNVDLTGQGRVLQANSTQYQTWCVAKKDVSPQGLQQALDWTCGQGGVNCSAILKGGLCYEPDTLDSHASWAFNSYYQKNGNAPNTCDFRGVGQIVTYNPSYLNCVYTASNVTTTVGGGDFPGSSAASRLEFHSAFTIGCLSLLVVANLRYLL</sequence>
<evidence type="ECO:0000256" key="11">
    <source>
        <dbReference type="ARBA" id="ARBA00023157"/>
    </source>
</evidence>
<protein>
    <recommendedName>
        <fullName evidence="4">glucan endo-1,3-beta-D-glucosidase</fullName>
        <ecNumber evidence="4">3.2.1.39</ecNumber>
    </recommendedName>
</protein>
<keyword evidence="18" id="KW-1185">Reference proteome</keyword>
<organism evidence="17 18">
    <name type="scientific">Riccia fluitans</name>
    <dbReference type="NCBI Taxonomy" id="41844"/>
    <lineage>
        <taxon>Eukaryota</taxon>
        <taxon>Viridiplantae</taxon>
        <taxon>Streptophyta</taxon>
        <taxon>Embryophyta</taxon>
        <taxon>Marchantiophyta</taxon>
        <taxon>Marchantiopsida</taxon>
        <taxon>Marchantiidae</taxon>
        <taxon>Marchantiales</taxon>
        <taxon>Ricciaceae</taxon>
        <taxon>Riccia</taxon>
    </lineage>
</organism>
<evidence type="ECO:0000313" key="18">
    <source>
        <dbReference type="Proteomes" id="UP001605036"/>
    </source>
</evidence>
<dbReference type="FunFam" id="1.20.58.1040:FF:000001">
    <property type="entry name" value="Glucan endo-1,3-beta-glucosidase 4"/>
    <property type="match status" value="1"/>
</dbReference>